<dbReference type="AlphaFoldDB" id="A0A9X2EK30"/>
<comment type="caution">
    <text evidence="2">The sequence shown here is derived from an EMBL/GenBank/DDBJ whole genome shotgun (WGS) entry which is preliminary data.</text>
</comment>
<dbReference type="RefSeq" id="WP_252112310.1">
    <property type="nucleotide sequence ID" value="NZ_JAMSHT010000001.1"/>
</dbReference>
<accession>A0A9X2EK30</accession>
<proteinExistence type="predicted"/>
<name>A0A9X2EK30_9SPHN</name>
<dbReference type="Pfam" id="PF11383">
    <property type="entry name" value="DUF3187"/>
    <property type="match status" value="1"/>
</dbReference>
<feature type="chain" id="PRO_5040801295" evidence="1">
    <location>
        <begin position="22"/>
        <end position="254"/>
    </location>
</feature>
<feature type="signal peptide" evidence="1">
    <location>
        <begin position="1"/>
        <end position="21"/>
    </location>
</feature>
<evidence type="ECO:0000313" key="2">
    <source>
        <dbReference type="EMBL" id="MCM8556799.1"/>
    </source>
</evidence>
<dbReference type="EMBL" id="JAMSHT010000001">
    <property type="protein sequence ID" value="MCM8556799.1"/>
    <property type="molecule type" value="Genomic_DNA"/>
</dbReference>
<protein>
    <submittedName>
        <fullName evidence="2">DUF3187 family protein</fullName>
    </submittedName>
</protein>
<reference evidence="2" key="1">
    <citation type="submission" date="2022-06" db="EMBL/GenBank/DDBJ databases">
        <title>Sphingomicrobium sedimins sp. nov., a marine bacterium isolated from tidal flat.</title>
        <authorList>
            <person name="Kim C.-H."/>
            <person name="Yoo Y."/>
            <person name="Kim J.-J."/>
        </authorList>
    </citation>
    <scope>NUCLEOTIDE SEQUENCE</scope>
    <source>
        <strain evidence="2">GRR-S6-50</strain>
    </source>
</reference>
<keyword evidence="3" id="KW-1185">Reference proteome</keyword>
<dbReference type="Proteomes" id="UP001155128">
    <property type="component" value="Unassembled WGS sequence"/>
</dbReference>
<dbReference type="InterPro" id="IPR021523">
    <property type="entry name" value="DUF3187"/>
</dbReference>
<keyword evidence="1" id="KW-0732">Signal</keyword>
<organism evidence="2 3">
    <name type="scientific">Sphingomicrobium sediminis</name>
    <dbReference type="NCBI Taxonomy" id="2950949"/>
    <lineage>
        <taxon>Bacteria</taxon>
        <taxon>Pseudomonadati</taxon>
        <taxon>Pseudomonadota</taxon>
        <taxon>Alphaproteobacteria</taxon>
        <taxon>Sphingomonadales</taxon>
        <taxon>Sphingomonadaceae</taxon>
        <taxon>Sphingomicrobium</taxon>
    </lineage>
</organism>
<sequence>MFRIIALGTALSFAIAAPAAAQSVTVSSGVDYSSGSYGTDTDTSILVVPFSLRTRGDGWSVGVSVPYINIDGSSSVVGGGGGPIITDPDAETSSRSGVGDLSVRLNVDIAELEGMEVSFGGRLKLPTGNREKRLSTGETDISAGLEVSATRGDILPYAELGYRVLGDPEGTTLDDGIYGSAGLTFLLGDGLVGLASYDYTAASVSTSEDSHSLFGALVIPAGDRLSVTSYGTLGLSEGAPDYGLGLLLSFKLAE</sequence>
<evidence type="ECO:0000256" key="1">
    <source>
        <dbReference type="SAM" id="SignalP"/>
    </source>
</evidence>
<gene>
    <name evidence="2" type="ORF">NDO55_03075</name>
</gene>
<evidence type="ECO:0000313" key="3">
    <source>
        <dbReference type="Proteomes" id="UP001155128"/>
    </source>
</evidence>